<dbReference type="RefSeq" id="WP_322538642.1">
    <property type="nucleotide sequence ID" value="NZ_JAOBTW010000004.1"/>
</dbReference>
<evidence type="ECO:0000313" key="2">
    <source>
        <dbReference type="Proteomes" id="UP001292182"/>
    </source>
</evidence>
<reference evidence="2" key="1">
    <citation type="submission" date="2023-07" db="EMBL/GenBank/DDBJ databases">
        <title>Whole genome sequence analysis of rice epiphytic Sphingomonas sanguinis OsEp_Plm_15B2.</title>
        <authorList>
            <person name="Sahu K.P."/>
            <person name="Asharani P."/>
            <person name="Reddy B."/>
            <person name="Kumar A."/>
        </authorList>
    </citation>
    <scope>NUCLEOTIDE SEQUENCE [LARGE SCALE GENOMIC DNA]</scope>
    <source>
        <strain evidence="2">OsEp_Plm_15B2</strain>
    </source>
</reference>
<comment type="caution">
    <text evidence="1">The sequence shown here is derived from an EMBL/GenBank/DDBJ whole genome shotgun (WGS) entry which is preliminary data.</text>
</comment>
<dbReference type="PROSITE" id="PS51257">
    <property type="entry name" value="PROKAR_LIPOPROTEIN"/>
    <property type="match status" value="1"/>
</dbReference>
<evidence type="ECO:0000313" key="1">
    <source>
        <dbReference type="EMBL" id="MDZ7281183.1"/>
    </source>
</evidence>
<dbReference type="EMBL" id="JAOBTW010000004">
    <property type="protein sequence ID" value="MDZ7281183.1"/>
    <property type="molecule type" value="Genomic_DNA"/>
</dbReference>
<protein>
    <submittedName>
        <fullName evidence="1">Uncharacterized protein</fullName>
    </submittedName>
</protein>
<sequence>MQRVGMDWVVLAMALLATSGCTIARLQGFDALANDPDMEALPINGLPWSDEGDFRLGAATGHVAWQSGSAAQGWGPEGDAPTEQVRVGQVARFGLVAFSLDGGAVSGRLEGRCRFGRTEERTHLFGLDITTAGRPLRLQCAYRLDGRDAGVLTLAARPPLDGIAEPRIGMIRFDGYDLTVRSDHGVEGVHSQTGSPMGYRLATADGRLAGLVETNGWRGRRLLLTRDPALRPAAIAAALSLALFRDPGDTD</sequence>
<gene>
    <name evidence="1" type="ORF">N4G62_03970</name>
</gene>
<organism evidence="1 2">
    <name type="scientific">Sphingomonas sanguinis</name>
    <dbReference type="NCBI Taxonomy" id="33051"/>
    <lineage>
        <taxon>Bacteria</taxon>
        <taxon>Pseudomonadati</taxon>
        <taxon>Pseudomonadota</taxon>
        <taxon>Alphaproteobacteria</taxon>
        <taxon>Sphingomonadales</taxon>
        <taxon>Sphingomonadaceae</taxon>
        <taxon>Sphingomonas</taxon>
    </lineage>
</organism>
<name>A0ABU5LMN0_9SPHN</name>
<accession>A0ABU5LMN0</accession>
<keyword evidence="2" id="KW-1185">Reference proteome</keyword>
<proteinExistence type="predicted"/>
<dbReference type="Proteomes" id="UP001292182">
    <property type="component" value="Unassembled WGS sequence"/>
</dbReference>